<dbReference type="Proteomes" id="UP000233556">
    <property type="component" value="Unassembled WGS sequence"/>
</dbReference>
<sequence>MLWEAVPESIQGGQSKYGVDVMARDAHGNTALAYARQASSQECIDVLLQYGCPDERFVLMATPNLSRKNNNRNNSSGRMPTII</sequence>
<dbReference type="GO" id="GO:0003924">
    <property type="term" value="F:GTPase activity"/>
    <property type="evidence" value="ECO:0007669"/>
    <property type="project" value="TreeGrafter"/>
</dbReference>
<dbReference type="EMBL" id="KZ514956">
    <property type="protein sequence ID" value="PKU30314.1"/>
    <property type="molecule type" value="Genomic_DNA"/>
</dbReference>
<organism evidence="2 3">
    <name type="scientific">Limosa lapponica baueri</name>
    <dbReference type="NCBI Taxonomy" id="1758121"/>
    <lineage>
        <taxon>Eukaryota</taxon>
        <taxon>Metazoa</taxon>
        <taxon>Chordata</taxon>
        <taxon>Craniata</taxon>
        <taxon>Vertebrata</taxon>
        <taxon>Euteleostomi</taxon>
        <taxon>Archelosauria</taxon>
        <taxon>Archosauria</taxon>
        <taxon>Dinosauria</taxon>
        <taxon>Saurischia</taxon>
        <taxon>Theropoda</taxon>
        <taxon>Coelurosauria</taxon>
        <taxon>Aves</taxon>
        <taxon>Neognathae</taxon>
        <taxon>Neoaves</taxon>
        <taxon>Charadriiformes</taxon>
        <taxon>Scolopacidae</taxon>
        <taxon>Limosa</taxon>
    </lineage>
</organism>
<dbReference type="InterPro" id="IPR051282">
    <property type="entry name" value="Arf-GAP_GTPase_ANK_PH"/>
</dbReference>
<dbReference type="PANTHER" id="PTHR45819">
    <property type="entry name" value="CENTAURIN-GAMMA-1A"/>
    <property type="match status" value="1"/>
</dbReference>
<keyword evidence="3" id="KW-1185">Reference proteome</keyword>
<evidence type="ECO:0000256" key="1">
    <source>
        <dbReference type="ARBA" id="ARBA00022771"/>
    </source>
</evidence>
<dbReference type="Gene3D" id="1.25.40.20">
    <property type="entry name" value="Ankyrin repeat-containing domain"/>
    <property type="match status" value="1"/>
</dbReference>
<name>A0A2I0T946_LIMLA</name>
<dbReference type="OrthoDB" id="6136903at2759"/>
<evidence type="ECO:0000313" key="2">
    <source>
        <dbReference type="EMBL" id="PKU30314.1"/>
    </source>
</evidence>
<gene>
    <name evidence="2" type="ORF">llap_19382</name>
</gene>
<dbReference type="InterPro" id="IPR036770">
    <property type="entry name" value="Ankyrin_rpt-contain_sf"/>
</dbReference>
<dbReference type="PANTHER" id="PTHR45819:SF1">
    <property type="entry name" value="ARF-GAP WITH GTPASE, ANK REPEAT AND PH DOMAIN-CONTAINING PROTEIN 1"/>
    <property type="match status" value="1"/>
</dbReference>
<evidence type="ECO:0000313" key="3">
    <source>
        <dbReference type="Proteomes" id="UP000233556"/>
    </source>
</evidence>
<keyword evidence="1" id="KW-0863">Zinc-finger</keyword>
<reference evidence="3" key="2">
    <citation type="submission" date="2017-12" db="EMBL/GenBank/DDBJ databases">
        <title>Genome sequence of the Bar-tailed Godwit (Limosa lapponica baueri).</title>
        <authorList>
            <person name="Lima N.C.B."/>
            <person name="Parody-Merino A.M."/>
            <person name="Battley P.F."/>
            <person name="Fidler A.E."/>
            <person name="Prosdocimi F."/>
        </authorList>
    </citation>
    <scope>NUCLEOTIDE SEQUENCE [LARGE SCALE GENOMIC DNA]</scope>
</reference>
<accession>A0A2I0T946</accession>
<keyword evidence="1" id="KW-0479">Metal-binding</keyword>
<protein>
    <submittedName>
        <fullName evidence="2">Uncharacterized protein</fullName>
    </submittedName>
</protein>
<keyword evidence="1" id="KW-0862">Zinc</keyword>
<dbReference type="GO" id="GO:0008270">
    <property type="term" value="F:zinc ion binding"/>
    <property type="evidence" value="ECO:0007669"/>
    <property type="project" value="UniProtKB-KW"/>
</dbReference>
<dbReference type="AlphaFoldDB" id="A0A2I0T946"/>
<proteinExistence type="predicted"/>
<dbReference type="SUPFAM" id="SSF48403">
    <property type="entry name" value="Ankyrin repeat"/>
    <property type="match status" value="1"/>
</dbReference>
<reference evidence="3" key="1">
    <citation type="submission" date="2017-11" db="EMBL/GenBank/DDBJ databases">
        <authorList>
            <person name="Lima N.C."/>
            <person name="Parody-Merino A.M."/>
            <person name="Battley P.F."/>
            <person name="Fidler A.E."/>
            <person name="Prosdocimi F."/>
        </authorList>
    </citation>
    <scope>NUCLEOTIDE SEQUENCE [LARGE SCALE GENOMIC DNA]</scope>
</reference>
<dbReference type="GO" id="GO:0005096">
    <property type="term" value="F:GTPase activator activity"/>
    <property type="evidence" value="ECO:0007669"/>
    <property type="project" value="TreeGrafter"/>
</dbReference>